<dbReference type="Gene3D" id="3.40.50.1000">
    <property type="entry name" value="HAD superfamily/HAD-like"/>
    <property type="match status" value="1"/>
</dbReference>
<dbReference type="SUPFAM" id="SSF56784">
    <property type="entry name" value="HAD-like"/>
    <property type="match status" value="1"/>
</dbReference>
<feature type="compositionally biased region" description="Gly residues" evidence="1">
    <location>
        <begin position="532"/>
        <end position="541"/>
    </location>
</feature>
<dbReference type="CDD" id="cd02603">
    <property type="entry name" value="HAD_sEH-N_like"/>
    <property type="match status" value="1"/>
</dbReference>
<dbReference type="SFLD" id="SFLDS00003">
    <property type="entry name" value="Haloacid_Dehalogenase"/>
    <property type="match status" value="1"/>
</dbReference>
<dbReference type="InterPro" id="IPR036412">
    <property type="entry name" value="HAD-like_sf"/>
</dbReference>
<dbReference type="NCBIfam" id="TIGR01509">
    <property type="entry name" value="HAD-SF-IA-v3"/>
    <property type="match status" value="1"/>
</dbReference>
<protein>
    <submittedName>
        <fullName evidence="2">Haloacid dehalogenase-like hydrolase-domain-containing protein</fullName>
    </submittedName>
</protein>
<organism evidence="2 3">
    <name type="scientific">Pterulicium gracile</name>
    <dbReference type="NCBI Taxonomy" id="1884261"/>
    <lineage>
        <taxon>Eukaryota</taxon>
        <taxon>Fungi</taxon>
        <taxon>Dikarya</taxon>
        <taxon>Basidiomycota</taxon>
        <taxon>Agaricomycotina</taxon>
        <taxon>Agaricomycetes</taxon>
        <taxon>Agaricomycetidae</taxon>
        <taxon>Agaricales</taxon>
        <taxon>Pleurotineae</taxon>
        <taxon>Pterulaceae</taxon>
        <taxon>Pterulicium</taxon>
    </lineage>
</organism>
<feature type="compositionally biased region" description="Basic residues" evidence="1">
    <location>
        <begin position="522"/>
        <end position="531"/>
    </location>
</feature>
<keyword evidence="2" id="KW-0378">Hydrolase</keyword>
<dbReference type="InterPro" id="IPR023214">
    <property type="entry name" value="HAD_sf"/>
</dbReference>
<reference evidence="2 3" key="1">
    <citation type="journal article" date="2019" name="Nat. Ecol. Evol.">
        <title>Megaphylogeny resolves global patterns of mushroom evolution.</title>
        <authorList>
            <person name="Varga T."/>
            <person name="Krizsan K."/>
            <person name="Foldi C."/>
            <person name="Dima B."/>
            <person name="Sanchez-Garcia M."/>
            <person name="Sanchez-Ramirez S."/>
            <person name="Szollosi G.J."/>
            <person name="Szarkandi J.G."/>
            <person name="Papp V."/>
            <person name="Albert L."/>
            <person name="Andreopoulos W."/>
            <person name="Angelini C."/>
            <person name="Antonin V."/>
            <person name="Barry K.W."/>
            <person name="Bougher N.L."/>
            <person name="Buchanan P."/>
            <person name="Buyck B."/>
            <person name="Bense V."/>
            <person name="Catcheside P."/>
            <person name="Chovatia M."/>
            <person name="Cooper J."/>
            <person name="Damon W."/>
            <person name="Desjardin D."/>
            <person name="Finy P."/>
            <person name="Geml J."/>
            <person name="Haridas S."/>
            <person name="Hughes K."/>
            <person name="Justo A."/>
            <person name="Karasinski D."/>
            <person name="Kautmanova I."/>
            <person name="Kiss B."/>
            <person name="Kocsube S."/>
            <person name="Kotiranta H."/>
            <person name="LaButti K.M."/>
            <person name="Lechner B.E."/>
            <person name="Liimatainen K."/>
            <person name="Lipzen A."/>
            <person name="Lukacs Z."/>
            <person name="Mihaltcheva S."/>
            <person name="Morgado L.N."/>
            <person name="Niskanen T."/>
            <person name="Noordeloos M.E."/>
            <person name="Ohm R.A."/>
            <person name="Ortiz-Santana B."/>
            <person name="Ovrebo C."/>
            <person name="Racz N."/>
            <person name="Riley R."/>
            <person name="Savchenko A."/>
            <person name="Shiryaev A."/>
            <person name="Soop K."/>
            <person name="Spirin V."/>
            <person name="Szebenyi C."/>
            <person name="Tomsovsky M."/>
            <person name="Tulloss R.E."/>
            <person name="Uehling J."/>
            <person name="Grigoriev I.V."/>
            <person name="Vagvolgyi C."/>
            <person name="Papp T."/>
            <person name="Martin F.M."/>
            <person name="Miettinen O."/>
            <person name="Hibbett D.S."/>
            <person name="Nagy L.G."/>
        </authorList>
    </citation>
    <scope>NUCLEOTIDE SEQUENCE [LARGE SCALE GENOMIC DNA]</scope>
    <source>
        <strain evidence="2 3">CBS 309.79</strain>
    </source>
</reference>
<gene>
    <name evidence="2" type="ORF">BDV98DRAFT_524463</name>
</gene>
<dbReference type="PANTHER" id="PTHR43611:SF3">
    <property type="entry name" value="FLAVIN MONONUCLEOTIDE HYDROLASE 1, CHLOROPLATIC"/>
    <property type="match status" value="1"/>
</dbReference>
<evidence type="ECO:0000313" key="2">
    <source>
        <dbReference type="EMBL" id="TFL04410.1"/>
    </source>
</evidence>
<proteinExistence type="predicted"/>
<dbReference type="SFLD" id="SFLDG01129">
    <property type="entry name" value="C1.5:_HAD__Beta-PGM__Phosphata"/>
    <property type="match status" value="1"/>
</dbReference>
<dbReference type="Proteomes" id="UP000305067">
    <property type="component" value="Unassembled WGS sequence"/>
</dbReference>
<dbReference type="STRING" id="1884261.A0A5C3QU87"/>
<evidence type="ECO:0000313" key="3">
    <source>
        <dbReference type="Proteomes" id="UP000305067"/>
    </source>
</evidence>
<dbReference type="EMBL" id="ML178818">
    <property type="protein sequence ID" value="TFL04410.1"/>
    <property type="molecule type" value="Genomic_DNA"/>
</dbReference>
<dbReference type="InterPro" id="IPR006439">
    <property type="entry name" value="HAD-SF_hydro_IA"/>
</dbReference>
<feature type="region of interest" description="Disordered" evidence="1">
    <location>
        <begin position="497"/>
        <end position="567"/>
    </location>
</feature>
<name>A0A5C3QU87_9AGAR</name>
<evidence type="ECO:0000256" key="1">
    <source>
        <dbReference type="SAM" id="MobiDB-lite"/>
    </source>
</evidence>
<dbReference type="PANTHER" id="PTHR43611">
    <property type="entry name" value="ALPHA-D-GLUCOSE 1-PHOSPHATE PHOSPHATASE"/>
    <property type="match status" value="1"/>
</dbReference>
<keyword evidence="3" id="KW-1185">Reference proteome</keyword>
<sequence>MAAPPAPIRTIIFDLGDVLFKWSASTTTSISPKTLKRILNTSPTWFEYERGRISESECYETIGREHSIDPETLREALVQARASLCVDPDMVNLIHQLRARADQITIVAMSNISAPDYETVLRTRGQDLALFDQVFPSCEAGERKPHLGFYKQVIQKTNADPATTAMIDDKTENVLTARSLGIHGIVFQDARQVRREVINLVGDPVRRALAFLHQNAGRLHSVTQKGQEVRENFTQLLILEALKDRTLVNFVEHPRTWQFFAGADEFHTADFPCDFDTTSIALTVLPTSNALVSSVLDEILTYKDNDGIVMTYFDPKRPRVDPVVCVNVLTFFYSQKRGHELRATFDWVYQILLNRAYLDGSRYYYGPEPFLYFLSRLITNNPDDHGIQTCLKPVYAERVAERIGQPGHAQELAMRIISCATVGVANDRDLATLLKSQNEDGSWTVGWFYDFVALGMHVGNQGLTTALSITAIEMVRQLKGTAKPGERFSLQMPKDRLQLLSPSPPSPTPTDEATSPVDQPRSRSRSSRIQRGKGGADGGEGWLRRMWSNIGSTRSRRSKSGDSSESE</sequence>
<dbReference type="OrthoDB" id="2012566at2759"/>
<dbReference type="GO" id="GO:0016791">
    <property type="term" value="F:phosphatase activity"/>
    <property type="evidence" value="ECO:0007669"/>
    <property type="project" value="UniProtKB-ARBA"/>
</dbReference>
<accession>A0A5C3QU87</accession>
<dbReference type="Pfam" id="PF00702">
    <property type="entry name" value="Hydrolase"/>
    <property type="match status" value="1"/>
</dbReference>
<dbReference type="AlphaFoldDB" id="A0A5C3QU87"/>